<dbReference type="EMBL" id="JAQOWY010000541">
    <property type="protein sequence ID" value="KAK1840668.1"/>
    <property type="molecule type" value="Genomic_DNA"/>
</dbReference>
<evidence type="ECO:0000313" key="1">
    <source>
        <dbReference type="EMBL" id="KAK1840668.1"/>
    </source>
</evidence>
<protein>
    <submittedName>
        <fullName evidence="1">Uncharacterized protein</fullName>
    </submittedName>
</protein>
<dbReference type="AlphaFoldDB" id="A0AAD9A3E0"/>
<organism evidence="1 2">
    <name type="scientific">Colletotrichum chrysophilum</name>
    <dbReference type="NCBI Taxonomy" id="1836956"/>
    <lineage>
        <taxon>Eukaryota</taxon>
        <taxon>Fungi</taxon>
        <taxon>Dikarya</taxon>
        <taxon>Ascomycota</taxon>
        <taxon>Pezizomycotina</taxon>
        <taxon>Sordariomycetes</taxon>
        <taxon>Hypocreomycetidae</taxon>
        <taxon>Glomerellales</taxon>
        <taxon>Glomerellaceae</taxon>
        <taxon>Colletotrichum</taxon>
        <taxon>Colletotrichum gloeosporioides species complex</taxon>
    </lineage>
</organism>
<proteinExistence type="predicted"/>
<sequence>MKSDHVRETWAMIGFGLMSEEVKRGFIGQSKATYLASRGTFEGEARYRIGVSNEAD</sequence>
<keyword evidence="2" id="KW-1185">Reference proteome</keyword>
<comment type="caution">
    <text evidence="1">The sequence shown here is derived from an EMBL/GenBank/DDBJ whole genome shotgun (WGS) entry which is preliminary data.</text>
</comment>
<accession>A0AAD9A3E0</accession>
<name>A0AAD9A3E0_9PEZI</name>
<gene>
    <name evidence="1" type="ORF">CCHR01_16709</name>
</gene>
<dbReference type="Proteomes" id="UP001243330">
    <property type="component" value="Unassembled WGS sequence"/>
</dbReference>
<evidence type="ECO:0000313" key="2">
    <source>
        <dbReference type="Proteomes" id="UP001243330"/>
    </source>
</evidence>
<reference evidence="1" key="1">
    <citation type="submission" date="2023-01" db="EMBL/GenBank/DDBJ databases">
        <title>Colletotrichum chrysophilum M932 genome sequence.</title>
        <authorList>
            <person name="Baroncelli R."/>
        </authorList>
    </citation>
    <scope>NUCLEOTIDE SEQUENCE</scope>
    <source>
        <strain evidence="1">M932</strain>
    </source>
</reference>